<proteinExistence type="predicted"/>
<sequence length="114" mass="13066">MTSHKPIVWESQWSKSIKIVEIEQCFVCLGPPVGCGYFIRLSSDLQYVLSCGLVQGLNILPFVVFNDDICSCICFWVGFHLLWKYLKQWLRSGAYNPMPGSILQFSLNEIIKET</sequence>
<gene>
    <name evidence="1" type="ORF">VNO77_21588</name>
</gene>
<accession>A0AAN9LSB4</accession>
<name>A0AAN9LSB4_CANGL</name>
<dbReference type="AlphaFoldDB" id="A0AAN9LSB4"/>
<organism evidence="1 2">
    <name type="scientific">Canavalia gladiata</name>
    <name type="common">Sword bean</name>
    <name type="synonym">Dolichos gladiatus</name>
    <dbReference type="NCBI Taxonomy" id="3824"/>
    <lineage>
        <taxon>Eukaryota</taxon>
        <taxon>Viridiplantae</taxon>
        <taxon>Streptophyta</taxon>
        <taxon>Embryophyta</taxon>
        <taxon>Tracheophyta</taxon>
        <taxon>Spermatophyta</taxon>
        <taxon>Magnoliopsida</taxon>
        <taxon>eudicotyledons</taxon>
        <taxon>Gunneridae</taxon>
        <taxon>Pentapetalae</taxon>
        <taxon>rosids</taxon>
        <taxon>fabids</taxon>
        <taxon>Fabales</taxon>
        <taxon>Fabaceae</taxon>
        <taxon>Papilionoideae</taxon>
        <taxon>50 kb inversion clade</taxon>
        <taxon>NPAAA clade</taxon>
        <taxon>indigoferoid/millettioid clade</taxon>
        <taxon>Phaseoleae</taxon>
        <taxon>Canavalia</taxon>
    </lineage>
</organism>
<comment type="caution">
    <text evidence="1">The sequence shown here is derived from an EMBL/GenBank/DDBJ whole genome shotgun (WGS) entry which is preliminary data.</text>
</comment>
<keyword evidence="2" id="KW-1185">Reference proteome</keyword>
<reference evidence="1 2" key="1">
    <citation type="submission" date="2024-01" db="EMBL/GenBank/DDBJ databases">
        <title>The genomes of 5 underutilized Papilionoideae crops provide insights into root nodulation and disease resistanc.</title>
        <authorList>
            <person name="Jiang F."/>
        </authorList>
    </citation>
    <scope>NUCLEOTIDE SEQUENCE [LARGE SCALE GENOMIC DNA]</scope>
    <source>
        <strain evidence="1">LVBAO_FW01</strain>
        <tissue evidence="1">Leaves</tissue>
    </source>
</reference>
<evidence type="ECO:0000313" key="2">
    <source>
        <dbReference type="Proteomes" id="UP001367508"/>
    </source>
</evidence>
<dbReference type="EMBL" id="JAYMYQ010000004">
    <property type="protein sequence ID" value="KAK7340871.1"/>
    <property type="molecule type" value="Genomic_DNA"/>
</dbReference>
<evidence type="ECO:0000313" key="1">
    <source>
        <dbReference type="EMBL" id="KAK7340871.1"/>
    </source>
</evidence>
<protein>
    <submittedName>
        <fullName evidence="1">Uncharacterized protein</fullName>
    </submittedName>
</protein>
<dbReference type="Proteomes" id="UP001367508">
    <property type="component" value="Unassembled WGS sequence"/>
</dbReference>